<organism evidence="2 3">
    <name type="scientific">Psychroflexus maritimus</name>
    <dbReference type="NCBI Taxonomy" id="2714865"/>
    <lineage>
        <taxon>Bacteria</taxon>
        <taxon>Pseudomonadati</taxon>
        <taxon>Bacteroidota</taxon>
        <taxon>Flavobacteriia</taxon>
        <taxon>Flavobacteriales</taxon>
        <taxon>Flavobacteriaceae</taxon>
        <taxon>Psychroflexus</taxon>
    </lineage>
</organism>
<protein>
    <submittedName>
        <fullName evidence="2">Type I restriction enzyme HsdR N-terminal domain-containing protein</fullName>
    </submittedName>
</protein>
<evidence type="ECO:0000313" key="3">
    <source>
        <dbReference type="Proteomes" id="UP000643701"/>
    </source>
</evidence>
<gene>
    <name evidence="2" type="ORF">G7034_03180</name>
</gene>
<dbReference type="EMBL" id="JAANAS010000034">
    <property type="protein sequence ID" value="NGZ89249.1"/>
    <property type="molecule type" value="Genomic_DNA"/>
</dbReference>
<dbReference type="AlphaFoldDB" id="A0A967AIY7"/>
<feature type="domain" description="Type I restriction enzyme R protein N-terminal" evidence="1">
    <location>
        <begin position="35"/>
        <end position="144"/>
    </location>
</feature>
<name>A0A967AIY7_9FLAO</name>
<dbReference type="Pfam" id="PF13588">
    <property type="entry name" value="HSDR_N_2"/>
    <property type="match status" value="1"/>
</dbReference>
<comment type="caution">
    <text evidence="2">The sequence shown here is derived from an EMBL/GenBank/DDBJ whole genome shotgun (WGS) entry which is preliminary data.</text>
</comment>
<reference evidence="2" key="1">
    <citation type="submission" date="2020-03" db="EMBL/GenBank/DDBJ databases">
        <title>Psychroflexus Maritimus sp. nov., isolate from marine sediment.</title>
        <authorList>
            <person name="Zhong Y.-L."/>
        </authorList>
    </citation>
    <scope>NUCLEOTIDE SEQUENCE</scope>
    <source>
        <strain evidence="2">C1</strain>
    </source>
</reference>
<dbReference type="InterPro" id="IPR029464">
    <property type="entry name" value="HSDR_N"/>
</dbReference>
<sequence>MQKLNFPAFEFRVKNRENKTAIFSILRKKFLVLTPEEWVRQHCVQFLHKHLAYPLTLLSEERKIVINGRIKRYDIVAFEPNGEINLIVECKAPSIPISQATFDQIAKYNMELNARYLMITNGINHYFCEMNKELQEYTFLPKLPTYK</sequence>
<proteinExistence type="predicted"/>
<accession>A0A967AIY7</accession>
<keyword evidence="3" id="KW-1185">Reference proteome</keyword>
<dbReference type="RefSeq" id="WP_166399517.1">
    <property type="nucleotide sequence ID" value="NZ_JAANAS010000034.1"/>
</dbReference>
<evidence type="ECO:0000259" key="1">
    <source>
        <dbReference type="Pfam" id="PF13588"/>
    </source>
</evidence>
<dbReference type="Proteomes" id="UP000643701">
    <property type="component" value="Unassembled WGS sequence"/>
</dbReference>
<evidence type="ECO:0000313" key="2">
    <source>
        <dbReference type="EMBL" id="NGZ89249.1"/>
    </source>
</evidence>